<name>A0A1Y3MG36_9BACI</name>
<evidence type="ECO:0000313" key="4">
    <source>
        <dbReference type="Proteomes" id="UP000195321"/>
    </source>
</evidence>
<dbReference type="Gene3D" id="1.10.150.240">
    <property type="entry name" value="Putative phosphatase, domain 2"/>
    <property type="match status" value="1"/>
</dbReference>
<evidence type="ECO:0000256" key="1">
    <source>
        <dbReference type="ARBA" id="ARBA00022801"/>
    </source>
</evidence>
<dbReference type="PANTHER" id="PTHR43434">
    <property type="entry name" value="PHOSPHOGLYCOLATE PHOSPHATASE"/>
    <property type="match status" value="1"/>
</dbReference>
<dbReference type="CDD" id="cd04302">
    <property type="entry name" value="HAD_5NT"/>
    <property type="match status" value="1"/>
</dbReference>
<dbReference type="InterPro" id="IPR050155">
    <property type="entry name" value="HAD-like_hydrolase_sf"/>
</dbReference>
<accession>A0A1Y3MG36</accession>
<sequence>MYTTFLFDLDGTLTDPKEGIVNSVLYALRKMGIDEPNQKELDSFIGPPIQHSFVDRYGMDEKQVEQAVTYFREYLKRSGLLENSAYEMIPYILQELKDEEKRLFVATSKPTVFAKQVLEHFNLIHFFEEIVGSNLDGTRIKKDEIIECILHTNPELQREEVVMIGDRKHDMIGANCNGIDSIGVLYGYGSEEELKEAGATHIVKHVEELRSFCAKDRSFKI</sequence>
<dbReference type="FunFam" id="1.10.150.240:FF:000017">
    <property type="entry name" value="HAD family hydrolase"/>
    <property type="match status" value="1"/>
</dbReference>
<gene>
    <name evidence="3" type="ORF">BW425_08315</name>
</gene>
<dbReference type="FunFam" id="3.40.50.1000:FF:000022">
    <property type="entry name" value="Phosphoglycolate phosphatase"/>
    <property type="match status" value="1"/>
</dbReference>
<dbReference type="InterPro" id="IPR023198">
    <property type="entry name" value="PGP-like_dom2"/>
</dbReference>
<organism evidence="3 4">
    <name type="scientific">Bacillus pseudomycoides</name>
    <dbReference type="NCBI Taxonomy" id="64104"/>
    <lineage>
        <taxon>Bacteria</taxon>
        <taxon>Bacillati</taxon>
        <taxon>Bacillota</taxon>
        <taxon>Bacilli</taxon>
        <taxon>Bacillales</taxon>
        <taxon>Bacillaceae</taxon>
        <taxon>Bacillus</taxon>
        <taxon>Bacillus cereus group</taxon>
    </lineage>
</organism>
<protein>
    <submittedName>
        <fullName evidence="3">Phosphoglycolate phosphatase</fullName>
    </submittedName>
</protein>
<dbReference type="Pfam" id="PF13419">
    <property type="entry name" value="HAD_2"/>
    <property type="match status" value="1"/>
</dbReference>
<keyword evidence="2" id="KW-0460">Magnesium</keyword>
<dbReference type="PANTHER" id="PTHR43434:SF20">
    <property type="entry name" value="5'-NUCLEOTIDASE"/>
    <property type="match status" value="1"/>
</dbReference>
<dbReference type="GO" id="GO:0005829">
    <property type="term" value="C:cytosol"/>
    <property type="evidence" value="ECO:0007669"/>
    <property type="project" value="TreeGrafter"/>
</dbReference>
<dbReference type="InterPro" id="IPR023214">
    <property type="entry name" value="HAD_sf"/>
</dbReference>
<dbReference type="EMBL" id="MWPX01000006">
    <property type="protein sequence ID" value="OUM49408.1"/>
    <property type="molecule type" value="Genomic_DNA"/>
</dbReference>
<dbReference type="SFLD" id="SFLDG01129">
    <property type="entry name" value="C1.5:_HAD__Beta-PGM__Phosphata"/>
    <property type="match status" value="1"/>
</dbReference>
<dbReference type="Proteomes" id="UP000195321">
    <property type="component" value="Unassembled WGS sequence"/>
</dbReference>
<evidence type="ECO:0000256" key="2">
    <source>
        <dbReference type="ARBA" id="ARBA00022842"/>
    </source>
</evidence>
<dbReference type="SFLD" id="SFLDS00003">
    <property type="entry name" value="Haloacid_Dehalogenase"/>
    <property type="match status" value="1"/>
</dbReference>
<dbReference type="InterPro" id="IPR041492">
    <property type="entry name" value="HAD_2"/>
</dbReference>
<dbReference type="RefSeq" id="WP_016131374.1">
    <property type="nucleotide sequence ID" value="NZ_CP189809.1"/>
</dbReference>
<dbReference type="GO" id="GO:0016787">
    <property type="term" value="F:hydrolase activity"/>
    <property type="evidence" value="ECO:0007669"/>
    <property type="project" value="UniProtKB-KW"/>
</dbReference>
<keyword evidence="1" id="KW-0378">Hydrolase</keyword>
<dbReference type="Gene3D" id="3.40.50.1000">
    <property type="entry name" value="HAD superfamily/HAD-like"/>
    <property type="match status" value="1"/>
</dbReference>
<dbReference type="InterPro" id="IPR036412">
    <property type="entry name" value="HAD-like_sf"/>
</dbReference>
<comment type="caution">
    <text evidence="3">The sequence shown here is derived from an EMBL/GenBank/DDBJ whole genome shotgun (WGS) entry which is preliminary data.</text>
</comment>
<proteinExistence type="predicted"/>
<evidence type="ECO:0000313" key="3">
    <source>
        <dbReference type="EMBL" id="OUM49408.1"/>
    </source>
</evidence>
<reference evidence="3 4" key="1">
    <citation type="submission" date="2017-02" db="EMBL/GenBank/DDBJ databases">
        <title>Bacillus pseudomycoides isolate FSL K6-0042.</title>
        <authorList>
            <person name="Kovac J."/>
        </authorList>
    </citation>
    <scope>NUCLEOTIDE SEQUENCE [LARGE SCALE GENOMIC DNA]</scope>
    <source>
        <strain evidence="3 4">FSL K6-0042</strain>
    </source>
</reference>
<dbReference type="AlphaFoldDB" id="A0A1Y3MG36"/>
<dbReference type="GO" id="GO:0004713">
    <property type="term" value="F:protein tyrosine kinase activity"/>
    <property type="evidence" value="ECO:0007669"/>
    <property type="project" value="TreeGrafter"/>
</dbReference>
<dbReference type="SUPFAM" id="SSF56784">
    <property type="entry name" value="HAD-like"/>
    <property type="match status" value="1"/>
</dbReference>